<dbReference type="Pfam" id="PF01586">
    <property type="entry name" value="Basic"/>
    <property type="match status" value="1"/>
</dbReference>
<sequence>DDPDDHIPHVLAPGYHGPNRRCLLWACKACKRKTVTIDRRKAATMRERRRLKRVNEAFETLKRRTCPNPNQRLPKVEILRNAIEYIESLEELLHGSRINRTEDPCNDNNSSSSGSEYMVSTWG</sequence>
<dbReference type="GO" id="GO:0005634">
    <property type="term" value="C:nucleus"/>
    <property type="evidence" value="ECO:0007669"/>
    <property type="project" value="UniProtKB-SubCell"/>
</dbReference>
<keyword evidence="7" id="KW-1185">Reference proteome</keyword>
<dbReference type="SUPFAM" id="SSF47459">
    <property type="entry name" value="HLH, helix-loop-helix DNA-binding domain"/>
    <property type="match status" value="1"/>
</dbReference>
<keyword evidence="3" id="KW-0539">Nucleus</keyword>
<organism evidence="6 7">
    <name type="scientific">Lymnaea stagnalis</name>
    <name type="common">Great pond snail</name>
    <name type="synonym">Helix stagnalis</name>
    <dbReference type="NCBI Taxonomy" id="6523"/>
    <lineage>
        <taxon>Eukaryota</taxon>
        <taxon>Metazoa</taxon>
        <taxon>Spiralia</taxon>
        <taxon>Lophotrochozoa</taxon>
        <taxon>Mollusca</taxon>
        <taxon>Gastropoda</taxon>
        <taxon>Heterobranchia</taxon>
        <taxon>Euthyneura</taxon>
        <taxon>Panpulmonata</taxon>
        <taxon>Hygrophila</taxon>
        <taxon>Lymnaeoidea</taxon>
        <taxon>Lymnaeidae</taxon>
        <taxon>Lymnaea</taxon>
    </lineage>
</organism>
<dbReference type="GO" id="GO:0045663">
    <property type="term" value="P:positive regulation of myoblast differentiation"/>
    <property type="evidence" value="ECO:0007669"/>
    <property type="project" value="TreeGrafter"/>
</dbReference>
<dbReference type="InterPro" id="IPR039704">
    <property type="entry name" value="Myogenic_factor"/>
</dbReference>
<dbReference type="SMART" id="SM00520">
    <property type="entry name" value="BASIC"/>
    <property type="match status" value="1"/>
</dbReference>
<dbReference type="InterPro" id="IPR036638">
    <property type="entry name" value="HLH_DNA-bd_sf"/>
</dbReference>
<evidence type="ECO:0000256" key="2">
    <source>
        <dbReference type="ARBA" id="ARBA00023125"/>
    </source>
</evidence>
<protein>
    <recommendedName>
        <fullName evidence="5">BHLH domain-containing protein</fullName>
    </recommendedName>
</protein>
<evidence type="ECO:0000256" key="3">
    <source>
        <dbReference type="ARBA" id="ARBA00023242"/>
    </source>
</evidence>
<feature type="compositionally biased region" description="Polar residues" evidence="4">
    <location>
        <begin position="106"/>
        <end position="115"/>
    </location>
</feature>
<evidence type="ECO:0000313" key="7">
    <source>
        <dbReference type="Proteomes" id="UP001497497"/>
    </source>
</evidence>
<name>A0AAV2HPL3_LYMST</name>
<dbReference type="SMART" id="SM00353">
    <property type="entry name" value="HLH"/>
    <property type="match status" value="1"/>
</dbReference>
<gene>
    <name evidence="6" type="ORF">GSLYS_00009357001</name>
</gene>
<dbReference type="Pfam" id="PF00010">
    <property type="entry name" value="HLH"/>
    <property type="match status" value="1"/>
</dbReference>
<keyword evidence="2" id="KW-0238">DNA-binding</keyword>
<dbReference type="EMBL" id="CAXITT010000200">
    <property type="protein sequence ID" value="CAL1535397.1"/>
    <property type="molecule type" value="Genomic_DNA"/>
</dbReference>
<dbReference type="AlphaFoldDB" id="A0AAV2HPL3"/>
<evidence type="ECO:0000256" key="4">
    <source>
        <dbReference type="SAM" id="MobiDB-lite"/>
    </source>
</evidence>
<reference evidence="6 7" key="1">
    <citation type="submission" date="2024-04" db="EMBL/GenBank/DDBJ databases">
        <authorList>
            <consortium name="Genoscope - CEA"/>
            <person name="William W."/>
        </authorList>
    </citation>
    <scope>NUCLEOTIDE SEQUENCE [LARGE SCALE GENOMIC DNA]</scope>
</reference>
<dbReference type="InterPro" id="IPR002546">
    <property type="entry name" value="MyoD_N"/>
</dbReference>
<feature type="region of interest" description="Disordered" evidence="4">
    <location>
        <begin position="97"/>
        <end position="123"/>
    </location>
</feature>
<comment type="caution">
    <text evidence="6">The sequence shown here is derived from an EMBL/GenBank/DDBJ whole genome shotgun (WGS) entry which is preliminary data.</text>
</comment>
<dbReference type="PANTHER" id="PTHR11534:SF9">
    <property type="entry name" value="MYOGENIC-DETERMINATION PROTEIN"/>
    <property type="match status" value="1"/>
</dbReference>
<dbReference type="InterPro" id="IPR011598">
    <property type="entry name" value="bHLH_dom"/>
</dbReference>
<comment type="subcellular location">
    <subcellularLocation>
        <location evidence="1">Nucleus</location>
    </subcellularLocation>
</comment>
<dbReference type="FunFam" id="4.10.280.10:FF:000005">
    <property type="entry name" value="Myogenic factor"/>
    <property type="match status" value="1"/>
</dbReference>
<dbReference type="PANTHER" id="PTHR11534">
    <property type="entry name" value="MYOGENIC FACTOR"/>
    <property type="match status" value="1"/>
</dbReference>
<dbReference type="GO" id="GO:0000981">
    <property type="term" value="F:DNA-binding transcription factor activity, RNA polymerase II-specific"/>
    <property type="evidence" value="ECO:0007669"/>
    <property type="project" value="TreeGrafter"/>
</dbReference>
<dbReference type="CDD" id="cd19699">
    <property type="entry name" value="bHLH_TS_dMYOD_like"/>
    <property type="match status" value="1"/>
</dbReference>
<dbReference type="GO" id="GO:0000978">
    <property type="term" value="F:RNA polymerase II cis-regulatory region sequence-specific DNA binding"/>
    <property type="evidence" value="ECO:0007669"/>
    <property type="project" value="TreeGrafter"/>
</dbReference>
<evidence type="ECO:0000313" key="6">
    <source>
        <dbReference type="EMBL" id="CAL1535397.1"/>
    </source>
</evidence>
<dbReference type="Gene3D" id="4.10.280.10">
    <property type="entry name" value="Helix-loop-helix DNA-binding domain"/>
    <property type="match status" value="1"/>
</dbReference>
<dbReference type="GO" id="GO:0046983">
    <property type="term" value="F:protein dimerization activity"/>
    <property type="evidence" value="ECO:0007669"/>
    <property type="project" value="InterPro"/>
</dbReference>
<evidence type="ECO:0000259" key="5">
    <source>
        <dbReference type="PROSITE" id="PS50888"/>
    </source>
</evidence>
<dbReference type="PROSITE" id="PS50888">
    <property type="entry name" value="BHLH"/>
    <property type="match status" value="1"/>
</dbReference>
<dbReference type="Proteomes" id="UP001497497">
    <property type="component" value="Unassembled WGS sequence"/>
</dbReference>
<proteinExistence type="predicted"/>
<dbReference type="GO" id="GO:0007517">
    <property type="term" value="P:muscle organ development"/>
    <property type="evidence" value="ECO:0007669"/>
    <property type="project" value="InterPro"/>
</dbReference>
<feature type="non-terminal residue" evidence="6">
    <location>
        <position position="1"/>
    </location>
</feature>
<accession>A0AAV2HPL3</accession>
<evidence type="ECO:0000256" key="1">
    <source>
        <dbReference type="ARBA" id="ARBA00004123"/>
    </source>
</evidence>
<feature type="domain" description="BHLH" evidence="5">
    <location>
        <begin position="38"/>
        <end position="89"/>
    </location>
</feature>